<feature type="transmembrane region" description="Helical" evidence="1">
    <location>
        <begin position="190"/>
        <end position="212"/>
    </location>
</feature>
<feature type="transmembrane region" description="Helical" evidence="1">
    <location>
        <begin position="92"/>
        <end position="110"/>
    </location>
</feature>
<proteinExistence type="predicted"/>
<evidence type="ECO:0000313" key="2">
    <source>
        <dbReference type="EMBL" id="GAA0738511.1"/>
    </source>
</evidence>
<evidence type="ECO:0000313" key="3">
    <source>
        <dbReference type="Proteomes" id="UP001500736"/>
    </source>
</evidence>
<gene>
    <name evidence="2" type="ORF">GCM10009431_06490</name>
</gene>
<keyword evidence="1" id="KW-0812">Transmembrane</keyword>
<evidence type="ECO:0000256" key="1">
    <source>
        <dbReference type="SAM" id="Phobius"/>
    </source>
</evidence>
<accession>A0ABP3URQ3</accession>
<dbReference type="Proteomes" id="UP001500736">
    <property type="component" value="Unassembled WGS sequence"/>
</dbReference>
<feature type="transmembrane region" description="Helical" evidence="1">
    <location>
        <begin position="134"/>
        <end position="153"/>
    </location>
</feature>
<name>A0ABP3URQ3_9FLAO</name>
<comment type="caution">
    <text evidence="2">The sequence shown here is derived from an EMBL/GenBank/DDBJ whole genome shotgun (WGS) entry which is preliminary data.</text>
</comment>
<keyword evidence="1" id="KW-0472">Membrane</keyword>
<feature type="transmembrane region" description="Helical" evidence="1">
    <location>
        <begin position="12"/>
        <end position="29"/>
    </location>
</feature>
<organism evidence="2 3">
    <name type="scientific">Gaetbulibacter jejuensis</name>
    <dbReference type="NCBI Taxonomy" id="584607"/>
    <lineage>
        <taxon>Bacteria</taxon>
        <taxon>Pseudomonadati</taxon>
        <taxon>Bacteroidota</taxon>
        <taxon>Flavobacteriia</taxon>
        <taxon>Flavobacteriales</taxon>
        <taxon>Flavobacteriaceae</taxon>
        <taxon>Gaetbulibacter</taxon>
    </lineage>
</organism>
<keyword evidence="3" id="KW-1185">Reference proteome</keyword>
<feature type="transmembrane region" description="Helical" evidence="1">
    <location>
        <begin position="61"/>
        <end position="80"/>
    </location>
</feature>
<dbReference type="Pfam" id="PF14093">
    <property type="entry name" value="DUF4271"/>
    <property type="match status" value="1"/>
</dbReference>
<reference evidence="3" key="1">
    <citation type="journal article" date="2019" name="Int. J. Syst. Evol. Microbiol.">
        <title>The Global Catalogue of Microorganisms (GCM) 10K type strain sequencing project: providing services to taxonomists for standard genome sequencing and annotation.</title>
        <authorList>
            <consortium name="The Broad Institute Genomics Platform"/>
            <consortium name="The Broad Institute Genome Sequencing Center for Infectious Disease"/>
            <person name="Wu L."/>
            <person name="Ma J."/>
        </authorList>
    </citation>
    <scope>NUCLEOTIDE SEQUENCE [LARGE SCALE GENOMIC DNA]</scope>
    <source>
        <strain evidence="3">JCM 15976</strain>
    </source>
</reference>
<dbReference type="RefSeq" id="WP_343795738.1">
    <property type="nucleotide sequence ID" value="NZ_BAAAGF010000001.1"/>
</dbReference>
<feature type="transmembrane region" description="Helical" evidence="1">
    <location>
        <begin position="159"/>
        <end position="178"/>
    </location>
</feature>
<dbReference type="InterPro" id="IPR025367">
    <property type="entry name" value="DUF4271"/>
</dbReference>
<protein>
    <submittedName>
        <fullName evidence="2">DUF4271 domain-containing protein</fullName>
    </submittedName>
</protein>
<dbReference type="EMBL" id="BAAAGF010000001">
    <property type="protein sequence ID" value="GAA0738511.1"/>
    <property type="molecule type" value="Genomic_DNA"/>
</dbReference>
<keyword evidence="1" id="KW-1133">Transmembrane helix</keyword>
<sequence length="217" mass="25157">MLREVVSNEWFTIFIVLGLVLVTLSKFLFENRFKDFLLVIGNSKYLKIYSRDQKFIDGFDTLMFLNLLISVSIFSFIAYSELVLPSEFDLTLFVKVLFAIGALILIKVLLERLLASLFEIDELIDAYLFQKTSYLNYSGFVLLPINILLIYSITPSKPIIYTVIGLVLLINLIGFITSFKKHQKLIFDNLFYFILYLCALEIGPYLILYKLITDYNA</sequence>